<evidence type="ECO:0000313" key="3">
    <source>
        <dbReference type="Proteomes" id="UP000800092"/>
    </source>
</evidence>
<feature type="domain" description="Heterokaryon incompatibility" evidence="1">
    <location>
        <begin position="217"/>
        <end position="386"/>
    </location>
</feature>
<gene>
    <name evidence="2" type="ORF">EV356DRAFT_490806</name>
</gene>
<keyword evidence="3" id="KW-1185">Reference proteome</keyword>
<dbReference type="OrthoDB" id="2958217at2759"/>
<dbReference type="Pfam" id="PF06985">
    <property type="entry name" value="HET"/>
    <property type="match status" value="1"/>
</dbReference>
<accession>A0A6A6GZM2</accession>
<dbReference type="Proteomes" id="UP000800092">
    <property type="component" value="Unassembled WGS sequence"/>
</dbReference>
<evidence type="ECO:0000313" key="2">
    <source>
        <dbReference type="EMBL" id="KAF2231099.1"/>
    </source>
</evidence>
<evidence type="ECO:0000259" key="1">
    <source>
        <dbReference type="Pfam" id="PF06985"/>
    </source>
</evidence>
<name>A0A6A6GZM2_VIRVR</name>
<dbReference type="InterPro" id="IPR010730">
    <property type="entry name" value="HET"/>
</dbReference>
<dbReference type="PANTHER" id="PTHR33112">
    <property type="entry name" value="DOMAIN PROTEIN, PUTATIVE-RELATED"/>
    <property type="match status" value="1"/>
</dbReference>
<dbReference type="EMBL" id="ML991831">
    <property type="protein sequence ID" value="KAF2231099.1"/>
    <property type="molecule type" value="Genomic_DNA"/>
</dbReference>
<dbReference type="PANTHER" id="PTHR33112:SF16">
    <property type="entry name" value="HETEROKARYON INCOMPATIBILITY DOMAIN-CONTAINING PROTEIN"/>
    <property type="match status" value="1"/>
</dbReference>
<sequence>MLCDVCLHGLEGMWDPNRTTRLAFKSDLESDDPDPRGKYLDFLRKRSQSQTSPATELRGKRPEVEMYIYGHHRTDSSWESSSEKGCVMCYPFEPKAGKHKLAKILDPGWFTCFQIHGLEESYPVMQIDYMGGSSGTLPLIPVGVPRWDRHLNFDFSSSTGDAKTWALIDNWLGECCEKHIRCRSSLVVRKLPTRLLKICEDSFILVSSDDIPSSERYITLSHCWGEPGTGDNPEAAAPNGGKATIERLKLLRTTHEKLHALQAISSLPKTFREAMGITSRLGIQYLWIDKLCIYQDSPDDWRAAANTMQDVYRNAFLNISALGAKNEDEGCFFDRDPRDIAPTIIRLQQTPDSEPGRFRCLLEKAYAWRLSFGRDPVAYRGWVVQERLLSPRVLHLGKQQVFWECREQNACELHPETVYCYEDLQQKADKDYVEVEAKSAKDEKPHLWKQLLNAPDRQFCHENAKDKDLEQLFLDWNSVIKAYARCDLTVPSDKLAAVSGLANDMKRALSTLRPDQSHRYFAGLWEDKLLDGTIWRVTSPAKRTKEYRAPSWSWASIDGSLEFRPDARDGANAIELATVWKAFTEHWRNLETGEIKGGFLKLMGPCFRMTVHPQDAEPSYSYKNERTVATFRILDKEDVPPSLTQIALQARVYFDDLMDVTDEAFCVAIKGQQSDEETFEASVLVLSQVDNCVDEEWKRIGIVSCKFKSQEDARSYFKHFAQKGVVIV</sequence>
<dbReference type="AlphaFoldDB" id="A0A6A6GZM2"/>
<protein>
    <submittedName>
        <fullName evidence="2">HET-domain-containing protein</fullName>
    </submittedName>
</protein>
<reference evidence="2" key="1">
    <citation type="journal article" date="2020" name="Stud. Mycol.">
        <title>101 Dothideomycetes genomes: a test case for predicting lifestyles and emergence of pathogens.</title>
        <authorList>
            <person name="Haridas S."/>
            <person name="Albert R."/>
            <person name="Binder M."/>
            <person name="Bloem J."/>
            <person name="Labutti K."/>
            <person name="Salamov A."/>
            <person name="Andreopoulos B."/>
            <person name="Baker S."/>
            <person name="Barry K."/>
            <person name="Bills G."/>
            <person name="Bluhm B."/>
            <person name="Cannon C."/>
            <person name="Castanera R."/>
            <person name="Culley D."/>
            <person name="Daum C."/>
            <person name="Ezra D."/>
            <person name="Gonzalez J."/>
            <person name="Henrissat B."/>
            <person name="Kuo A."/>
            <person name="Liang C."/>
            <person name="Lipzen A."/>
            <person name="Lutzoni F."/>
            <person name="Magnuson J."/>
            <person name="Mondo S."/>
            <person name="Nolan M."/>
            <person name="Ohm R."/>
            <person name="Pangilinan J."/>
            <person name="Park H.-J."/>
            <person name="Ramirez L."/>
            <person name="Alfaro M."/>
            <person name="Sun H."/>
            <person name="Tritt A."/>
            <person name="Yoshinaga Y."/>
            <person name="Zwiers L.-H."/>
            <person name="Turgeon B."/>
            <person name="Goodwin S."/>
            <person name="Spatafora J."/>
            <person name="Crous P."/>
            <person name="Grigoriev I."/>
        </authorList>
    </citation>
    <scope>NUCLEOTIDE SEQUENCE</scope>
    <source>
        <strain evidence="2">Tuck. ex Michener</strain>
    </source>
</reference>
<proteinExistence type="predicted"/>
<organism evidence="2 3">
    <name type="scientific">Viridothelium virens</name>
    <name type="common">Speckled blister lichen</name>
    <name type="synonym">Trypethelium virens</name>
    <dbReference type="NCBI Taxonomy" id="1048519"/>
    <lineage>
        <taxon>Eukaryota</taxon>
        <taxon>Fungi</taxon>
        <taxon>Dikarya</taxon>
        <taxon>Ascomycota</taxon>
        <taxon>Pezizomycotina</taxon>
        <taxon>Dothideomycetes</taxon>
        <taxon>Dothideomycetes incertae sedis</taxon>
        <taxon>Trypetheliales</taxon>
        <taxon>Trypetheliaceae</taxon>
        <taxon>Viridothelium</taxon>
    </lineage>
</organism>